<protein>
    <submittedName>
        <fullName evidence="2">Uncharacterized protein</fullName>
    </submittedName>
</protein>
<evidence type="ECO:0000313" key="2">
    <source>
        <dbReference type="RefSeq" id="XP_070637743.1"/>
    </source>
</evidence>
<organism evidence="1 2">
    <name type="scientific">Bos indicus</name>
    <name type="common">Zebu</name>
    <dbReference type="NCBI Taxonomy" id="9915"/>
    <lineage>
        <taxon>Eukaryota</taxon>
        <taxon>Metazoa</taxon>
        <taxon>Chordata</taxon>
        <taxon>Craniata</taxon>
        <taxon>Vertebrata</taxon>
        <taxon>Euteleostomi</taxon>
        <taxon>Mammalia</taxon>
        <taxon>Eutheria</taxon>
        <taxon>Laurasiatheria</taxon>
        <taxon>Artiodactyla</taxon>
        <taxon>Ruminantia</taxon>
        <taxon>Pecora</taxon>
        <taxon>Bovidae</taxon>
        <taxon>Bovinae</taxon>
        <taxon>Bos</taxon>
    </lineage>
</organism>
<gene>
    <name evidence="2" type="primary">LOC139180178</name>
</gene>
<accession>A0ABM4RQB9</accession>
<evidence type="ECO:0000313" key="1">
    <source>
        <dbReference type="Proteomes" id="UP001652663"/>
    </source>
</evidence>
<name>A0ABM4RQB9_BOSIN</name>
<proteinExistence type="predicted"/>
<dbReference type="RefSeq" id="XP_070637743.1">
    <property type="nucleotide sequence ID" value="XM_070781642.1"/>
</dbReference>
<sequence length="205" mass="22424">MPVLPRLTRWTMRGLTHCSCLRGSGARGPACPLLHTLQSRGPASSENKKGPLKPPTLCLRSVWGRHHPTCAQAALGLGPRMAALSVGCAGKLVGHLEHRTSIARRAPGPFPRGAPQDPPCSLPGMNFSCHSLRGEQDHTEVRRTEPRLDAEPGRHRACPFTRPPRSLRSSFRQLWMSCGKMTLDQGFRPGLQSLLRIQGLFPEAP</sequence>
<keyword evidence="1" id="KW-1185">Reference proteome</keyword>
<dbReference type="Proteomes" id="UP001652663">
    <property type="component" value="Chromosome 27"/>
</dbReference>
<reference evidence="2" key="1">
    <citation type="submission" date="2025-08" db="UniProtKB">
        <authorList>
            <consortium name="RefSeq"/>
        </authorList>
    </citation>
    <scope>IDENTIFICATION</scope>
    <source>
        <tissue evidence="2">Blood</tissue>
    </source>
</reference>
<dbReference type="GeneID" id="139180178"/>